<dbReference type="Pfam" id="PF02794">
    <property type="entry name" value="HlyC"/>
    <property type="match status" value="1"/>
</dbReference>
<dbReference type="STRING" id="721133.SAMN05216176_11649"/>
<dbReference type="GO" id="GO:0009404">
    <property type="term" value="P:toxin metabolic process"/>
    <property type="evidence" value="ECO:0007669"/>
    <property type="project" value="UniProtKB-UniRule"/>
</dbReference>
<dbReference type="AlphaFoldDB" id="K2PRN0"/>
<dbReference type="InterPro" id="IPR003996">
    <property type="entry name" value="RTX_toxin-activating_protC_bac"/>
</dbReference>
<organism evidence="3 4">
    <name type="scientific">Nitratireductor indicus C115</name>
    <dbReference type="NCBI Taxonomy" id="1231190"/>
    <lineage>
        <taxon>Bacteria</taxon>
        <taxon>Pseudomonadati</taxon>
        <taxon>Pseudomonadota</taxon>
        <taxon>Alphaproteobacteria</taxon>
        <taxon>Hyphomicrobiales</taxon>
        <taxon>Phyllobacteriaceae</taxon>
        <taxon>Nitratireductor</taxon>
    </lineage>
</organism>
<accession>K2PRN0</accession>
<dbReference type="RefSeq" id="WP_009755842.1">
    <property type="nucleotide sequence ID" value="NZ_AMSI01000002.1"/>
</dbReference>
<comment type="subcellular location">
    <subcellularLocation>
        <location evidence="2">Cytoplasm</location>
    </subcellularLocation>
</comment>
<keyword evidence="2" id="KW-0012">Acyltransferase</keyword>
<gene>
    <name evidence="3" type="ORF">NA8A_02805</name>
</gene>
<dbReference type="EMBL" id="AMSI01000002">
    <property type="protein sequence ID" value="EKF43707.1"/>
    <property type="molecule type" value="Genomic_DNA"/>
</dbReference>
<comment type="caution">
    <text evidence="3">The sequence shown here is derived from an EMBL/GenBank/DDBJ whole genome shotgun (WGS) entry which is preliminary data.</text>
</comment>
<sequence length="144" mass="16057">MKGLDLYLATGFAFELLARSTYHRQFSIGPYFTTEILPALRCGQSRFYVNDNGVPTGMVTWARLSDAVEADVLKTGRALGSDEWASGPNLFFNDFIAPYGTKNEIIRDLRNVFPGETGSSVRRSEGAAVRKTNRWFNLPRSAPN</sequence>
<proteinExistence type="inferred from homology"/>
<dbReference type="eggNOG" id="COG2994">
    <property type="taxonomic scope" value="Bacteria"/>
</dbReference>
<dbReference type="OrthoDB" id="5431564at2"/>
<dbReference type="Proteomes" id="UP000007374">
    <property type="component" value="Unassembled WGS sequence"/>
</dbReference>
<evidence type="ECO:0000313" key="3">
    <source>
        <dbReference type="EMBL" id="EKF43707.1"/>
    </source>
</evidence>
<evidence type="ECO:0000313" key="4">
    <source>
        <dbReference type="Proteomes" id="UP000007374"/>
    </source>
</evidence>
<keyword evidence="2" id="KW-0204">Cytolysis</keyword>
<dbReference type="EC" id="2.3.1.-" evidence="2"/>
<protein>
    <recommendedName>
        <fullName evidence="2">RTX toxin-activating lysine-acyltransferase</fullName>
        <ecNumber evidence="2">2.3.1.-</ecNumber>
    </recommendedName>
</protein>
<dbReference type="GO" id="GO:0031640">
    <property type="term" value="P:killing of cells of another organism"/>
    <property type="evidence" value="ECO:0007669"/>
    <property type="project" value="UniProtKB-KW"/>
</dbReference>
<name>K2PRN0_9HYPH</name>
<dbReference type="GO" id="GO:0016746">
    <property type="term" value="F:acyltransferase activity"/>
    <property type="evidence" value="ECO:0007669"/>
    <property type="project" value="UniProtKB-UniRule"/>
</dbReference>
<comment type="function">
    <text evidence="2">Involved in fatty acylation of protoxin at internal lysine residues, thereby converting it to the active toxin.</text>
</comment>
<evidence type="ECO:0000256" key="2">
    <source>
        <dbReference type="RuleBase" id="RU368102"/>
    </source>
</evidence>
<keyword evidence="2" id="KW-0963">Cytoplasm</keyword>
<dbReference type="GO" id="GO:0005737">
    <property type="term" value="C:cytoplasm"/>
    <property type="evidence" value="ECO:0007669"/>
    <property type="project" value="UniProtKB-SubCell"/>
</dbReference>
<reference evidence="3 4" key="1">
    <citation type="journal article" date="2012" name="J. Bacteriol.">
        <title>Genome Sequence of Nitratireductor indicus Type Strain C115.</title>
        <authorList>
            <person name="Lai Q."/>
            <person name="Li G."/>
            <person name="Yu Z."/>
            <person name="Shao Z."/>
        </authorList>
    </citation>
    <scope>NUCLEOTIDE SEQUENCE [LARGE SCALE GENOMIC DNA]</scope>
    <source>
        <strain evidence="3 4">C115</strain>
    </source>
</reference>
<keyword evidence="2" id="KW-0808">Transferase</keyword>
<comment type="similarity">
    <text evidence="1 2">Belongs to the RTX toxin acyltransferase family.</text>
</comment>
<keyword evidence="4" id="KW-1185">Reference proteome</keyword>
<evidence type="ECO:0000256" key="1">
    <source>
        <dbReference type="ARBA" id="ARBA00005686"/>
    </source>
</evidence>